<comment type="caution">
    <text evidence="2">The sequence shown here is derived from an EMBL/GenBank/DDBJ whole genome shotgun (WGS) entry which is preliminary data.</text>
</comment>
<accession>A0ABN1I7L2</accession>
<evidence type="ECO:0000256" key="1">
    <source>
        <dbReference type="SAM" id="MobiDB-lite"/>
    </source>
</evidence>
<dbReference type="EMBL" id="BAAAET010000003">
    <property type="protein sequence ID" value="GAA0695333.1"/>
    <property type="molecule type" value="Genomic_DNA"/>
</dbReference>
<dbReference type="RefSeq" id="WP_343806203.1">
    <property type="nucleotide sequence ID" value="NZ_BAAAET010000003.1"/>
</dbReference>
<reference evidence="2 3" key="1">
    <citation type="journal article" date="2019" name="Int. J. Syst. Evol. Microbiol.">
        <title>The Global Catalogue of Microorganisms (GCM) 10K type strain sequencing project: providing services to taxonomists for standard genome sequencing and annotation.</title>
        <authorList>
            <consortium name="The Broad Institute Genomics Platform"/>
            <consortium name="The Broad Institute Genome Sequencing Center for Infectious Disease"/>
            <person name="Wu L."/>
            <person name="Ma J."/>
        </authorList>
    </citation>
    <scope>NUCLEOTIDE SEQUENCE [LARGE SCALE GENOMIC DNA]</scope>
    <source>
        <strain evidence="2 3">JCM 15134</strain>
    </source>
</reference>
<evidence type="ECO:0000313" key="2">
    <source>
        <dbReference type="EMBL" id="GAA0695333.1"/>
    </source>
</evidence>
<evidence type="ECO:0000313" key="3">
    <source>
        <dbReference type="Proteomes" id="UP001499915"/>
    </source>
</evidence>
<organism evidence="2 3">
    <name type="scientific">Marinobacterium maritimum</name>
    <dbReference type="NCBI Taxonomy" id="500162"/>
    <lineage>
        <taxon>Bacteria</taxon>
        <taxon>Pseudomonadati</taxon>
        <taxon>Pseudomonadota</taxon>
        <taxon>Gammaproteobacteria</taxon>
        <taxon>Oceanospirillales</taxon>
        <taxon>Oceanospirillaceae</taxon>
        <taxon>Marinobacterium</taxon>
    </lineage>
</organism>
<sequence length="105" mass="11440">MARKRVNTMVKTPDGVFNAQQASAVTPTDKGVAVVNNSGQLMCWIEVRDPDLRRQVSNEVSERVCQAQIGENIEPIDWEAYGLSVEGKPTQPPAATKSVAEVKSN</sequence>
<protein>
    <submittedName>
        <fullName evidence="2">Uncharacterized protein</fullName>
    </submittedName>
</protein>
<dbReference type="Proteomes" id="UP001499915">
    <property type="component" value="Unassembled WGS sequence"/>
</dbReference>
<proteinExistence type="predicted"/>
<feature type="region of interest" description="Disordered" evidence="1">
    <location>
        <begin position="85"/>
        <end position="105"/>
    </location>
</feature>
<gene>
    <name evidence="2" type="ORF">GCM10009104_23790</name>
</gene>
<keyword evidence="3" id="KW-1185">Reference proteome</keyword>
<name>A0ABN1I7L2_9GAMM</name>